<keyword evidence="2" id="KW-1185">Reference proteome</keyword>
<sequence length="238" mass="26850">MYLAADELVDTFRIALRVQKSNSNKSRMVQLIEEQVKAKLHDQPGSKYLMMDKMATWLSTPIHPETASRSQPSTLSTLCLSPLARLPVPARDSKSSGYIESHPKKDSVLHDPVELDMIVNSISITLSFVASDIEVGSQPDIRHLLDSTLAVFNLHMWRMGVALARAHLPVSELAVGVADKWKCIFFAAYLRHAVNRSAFSCKYLRARLVPTIKSHLKKNHIYTEDHQLKDVAWHILKT</sequence>
<evidence type="ECO:0000313" key="1">
    <source>
        <dbReference type="EMBL" id="ORZ36895.1"/>
    </source>
</evidence>
<evidence type="ECO:0000313" key="2">
    <source>
        <dbReference type="Proteomes" id="UP000193411"/>
    </source>
</evidence>
<dbReference type="Proteomes" id="UP000193411">
    <property type="component" value="Unassembled WGS sequence"/>
</dbReference>
<organism evidence="1 2">
    <name type="scientific">Catenaria anguillulae PL171</name>
    <dbReference type="NCBI Taxonomy" id="765915"/>
    <lineage>
        <taxon>Eukaryota</taxon>
        <taxon>Fungi</taxon>
        <taxon>Fungi incertae sedis</taxon>
        <taxon>Blastocladiomycota</taxon>
        <taxon>Blastocladiomycetes</taxon>
        <taxon>Blastocladiales</taxon>
        <taxon>Catenariaceae</taxon>
        <taxon>Catenaria</taxon>
    </lineage>
</organism>
<dbReference type="AlphaFoldDB" id="A0A1Y2HQL4"/>
<accession>A0A1Y2HQL4</accession>
<reference evidence="1 2" key="1">
    <citation type="submission" date="2016-07" db="EMBL/GenBank/DDBJ databases">
        <title>Pervasive Adenine N6-methylation of Active Genes in Fungi.</title>
        <authorList>
            <consortium name="DOE Joint Genome Institute"/>
            <person name="Mondo S.J."/>
            <person name="Dannebaum R.O."/>
            <person name="Kuo R.C."/>
            <person name="Labutti K."/>
            <person name="Haridas S."/>
            <person name="Kuo A."/>
            <person name="Salamov A."/>
            <person name="Ahrendt S.R."/>
            <person name="Lipzen A."/>
            <person name="Sullivan W."/>
            <person name="Andreopoulos W.B."/>
            <person name="Clum A."/>
            <person name="Lindquist E."/>
            <person name="Daum C."/>
            <person name="Ramamoorthy G.K."/>
            <person name="Gryganskyi A."/>
            <person name="Culley D."/>
            <person name="Magnuson J.K."/>
            <person name="James T.Y."/>
            <person name="O'Malley M.A."/>
            <person name="Stajich J.E."/>
            <person name="Spatafora J.W."/>
            <person name="Visel A."/>
            <person name="Grigoriev I.V."/>
        </authorList>
    </citation>
    <scope>NUCLEOTIDE SEQUENCE [LARGE SCALE GENOMIC DNA]</scope>
    <source>
        <strain evidence="1 2">PL171</strain>
    </source>
</reference>
<name>A0A1Y2HQL4_9FUNG</name>
<gene>
    <name evidence="1" type="ORF">BCR44DRAFT_98164</name>
</gene>
<protein>
    <submittedName>
        <fullName evidence="1">Uncharacterized protein</fullName>
    </submittedName>
</protein>
<comment type="caution">
    <text evidence="1">The sequence shown here is derived from an EMBL/GenBank/DDBJ whole genome shotgun (WGS) entry which is preliminary data.</text>
</comment>
<feature type="non-terminal residue" evidence="1">
    <location>
        <position position="238"/>
    </location>
</feature>
<dbReference type="EMBL" id="MCFL01000015">
    <property type="protein sequence ID" value="ORZ36895.1"/>
    <property type="molecule type" value="Genomic_DNA"/>
</dbReference>
<proteinExistence type="predicted"/>